<dbReference type="PATRIC" id="fig|1938.3.peg.5827"/>
<dbReference type="Proteomes" id="UP000037432">
    <property type="component" value="Unassembled WGS sequence"/>
</dbReference>
<gene>
    <name evidence="1" type="ORF">ACM01_30680</name>
</gene>
<dbReference type="EMBL" id="LFNT01000046">
    <property type="protein sequence ID" value="KMS70645.1"/>
    <property type="molecule type" value="Genomic_DNA"/>
</dbReference>
<dbReference type="InterPro" id="IPR022536">
    <property type="entry name" value="EspC"/>
</dbReference>
<dbReference type="Gene3D" id="1.10.287.1060">
    <property type="entry name" value="ESAT-6-like"/>
    <property type="match status" value="1"/>
</dbReference>
<accession>A0A0J8BYU4</accession>
<reference evidence="1 2" key="1">
    <citation type="submission" date="2015-06" db="EMBL/GenBank/DDBJ databases">
        <authorList>
            <person name="Ju K.-S."/>
            <person name="Doroghazi J.R."/>
            <person name="Metcalf W.W."/>
        </authorList>
    </citation>
    <scope>NUCLEOTIDE SEQUENCE [LARGE SCALE GENOMIC DNA]</scope>
    <source>
        <strain evidence="1 2">NRRL 3414</strain>
    </source>
</reference>
<dbReference type="AlphaFoldDB" id="A0A0J8BYU4"/>
<name>A0A0J8BYU4_STRVR</name>
<dbReference type="GO" id="GO:0009306">
    <property type="term" value="P:protein secretion"/>
    <property type="evidence" value="ECO:0007669"/>
    <property type="project" value="InterPro"/>
</dbReference>
<proteinExistence type="predicted"/>
<evidence type="ECO:0000313" key="2">
    <source>
        <dbReference type="Proteomes" id="UP000037432"/>
    </source>
</evidence>
<protein>
    <submittedName>
        <fullName evidence="1">Uncharacterized protein</fullName>
    </submittedName>
</protein>
<dbReference type="RefSeq" id="WP_048584649.1">
    <property type="nucleotide sequence ID" value="NZ_LFNT01000046.1"/>
</dbReference>
<dbReference type="OrthoDB" id="4290617at2"/>
<evidence type="ECO:0000313" key="1">
    <source>
        <dbReference type="EMBL" id="KMS70645.1"/>
    </source>
</evidence>
<comment type="caution">
    <text evidence="1">The sequence shown here is derived from an EMBL/GenBank/DDBJ whole genome shotgun (WGS) entry which is preliminary data.</text>
</comment>
<dbReference type="SUPFAM" id="SSF140453">
    <property type="entry name" value="EsxAB dimer-like"/>
    <property type="match status" value="1"/>
</dbReference>
<organism evidence="1 2">
    <name type="scientific">Streptomyces viridochromogenes</name>
    <dbReference type="NCBI Taxonomy" id="1938"/>
    <lineage>
        <taxon>Bacteria</taxon>
        <taxon>Bacillati</taxon>
        <taxon>Actinomycetota</taxon>
        <taxon>Actinomycetes</taxon>
        <taxon>Kitasatosporales</taxon>
        <taxon>Streptomycetaceae</taxon>
        <taxon>Streptomyces</taxon>
    </lineage>
</organism>
<dbReference type="Pfam" id="PF10824">
    <property type="entry name" value="T7SS_ESX_EspC"/>
    <property type="match status" value="1"/>
</dbReference>
<dbReference type="InterPro" id="IPR036689">
    <property type="entry name" value="ESAT-6-like_sf"/>
</dbReference>
<sequence length="103" mass="11084">MSGGFDVEGDALRKYARAVEAAAGRLDSIRSRTQQLELTQETFGRLPQSDDLKADYDTQHKESGNDLTDAVDTLHSIADALKDSAAAYDGTEMDNRGMMGGGN</sequence>